<evidence type="ECO:0000313" key="3">
    <source>
        <dbReference type="EMBL" id="MBP2294718.1"/>
    </source>
</evidence>
<name>A0ABS4SQ90_9PROT</name>
<keyword evidence="4" id="KW-1185">Reference proteome</keyword>
<proteinExistence type="predicted"/>
<gene>
    <name evidence="3" type="ORF">J2851_004508</name>
</gene>
<dbReference type="InterPro" id="IPR045594">
    <property type="entry name" value="DUF6460"/>
</dbReference>
<evidence type="ECO:0000259" key="2">
    <source>
        <dbReference type="Pfam" id="PF20061"/>
    </source>
</evidence>
<sequence length="88" mass="9830">MFGWIVRTLLLCFVVGLVLSFLDITPANILTNTWATIRDIATLARDALASLLDAFRWAVPYILIGAVIVVPLSLLGVVLRWSRSRHRP</sequence>
<keyword evidence="1" id="KW-0472">Membrane</keyword>
<feature type="domain" description="DUF6460" evidence="2">
    <location>
        <begin position="50"/>
        <end position="72"/>
    </location>
</feature>
<evidence type="ECO:0000313" key="4">
    <source>
        <dbReference type="Proteomes" id="UP000781958"/>
    </source>
</evidence>
<organism evidence="3 4">
    <name type="scientific">Azospirillum rugosum</name>
    <dbReference type="NCBI Taxonomy" id="416170"/>
    <lineage>
        <taxon>Bacteria</taxon>
        <taxon>Pseudomonadati</taxon>
        <taxon>Pseudomonadota</taxon>
        <taxon>Alphaproteobacteria</taxon>
        <taxon>Rhodospirillales</taxon>
        <taxon>Azospirillaceae</taxon>
        <taxon>Azospirillum</taxon>
    </lineage>
</organism>
<accession>A0ABS4SQ90</accession>
<dbReference type="RefSeq" id="WP_209769002.1">
    <property type="nucleotide sequence ID" value="NZ_JAGINP010000017.1"/>
</dbReference>
<feature type="transmembrane region" description="Helical" evidence="1">
    <location>
        <begin position="58"/>
        <end position="79"/>
    </location>
</feature>
<evidence type="ECO:0000256" key="1">
    <source>
        <dbReference type="SAM" id="Phobius"/>
    </source>
</evidence>
<reference evidence="3 4" key="1">
    <citation type="submission" date="2021-03" db="EMBL/GenBank/DDBJ databases">
        <title>Genomic Encyclopedia of Type Strains, Phase III (KMG-III): the genomes of soil and plant-associated and newly described type strains.</title>
        <authorList>
            <person name="Whitman W."/>
        </authorList>
    </citation>
    <scope>NUCLEOTIDE SEQUENCE [LARGE SCALE GENOMIC DNA]</scope>
    <source>
        <strain evidence="3 4">IMMIB AFH-6</strain>
    </source>
</reference>
<comment type="caution">
    <text evidence="3">The sequence shown here is derived from an EMBL/GenBank/DDBJ whole genome shotgun (WGS) entry which is preliminary data.</text>
</comment>
<dbReference type="EMBL" id="JAGINP010000017">
    <property type="protein sequence ID" value="MBP2294718.1"/>
    <property type="molecule type" value="Genomic_DNA"/>
</dbReference>
<keyword evidence="1" id="KW-1133">Transmembrane helix</keyword>
<keyword evidence="1" id="KW-0812">Transmembrane</keyword>
<dbReference type="Proteomes" id="UP000781958">
    <property type="component" value="Unassembled WGS sequence"/>
</dbReference>
<dbReference type="Pfam" id="PF20061">
    <property type="entry name" value="DUF6460"/>
    <property type="match status" value="1"/>
</dbReference>
<protein>
    <recommendedName>
        <fullName evidence="2">DUF6460 domain-containing protein</fullName>
    </recommendedName>
</protein>